<evidence type="ECO:0000313" key="3">
    <source>
        <dbReference type="Proteomes" id="UP000215261"/>
    </source>
</evidence>
<dbReference type="Proteomes" id="UP000215261">
    <property type="component" value="Unassembled WGS sequence"/>
</dbReference>
<protein>
    <submittedName>
        <fullName evidence="2">Uncharacterized protein</fullName>
    </submittedName>
</protein>
<dbReference type="InterPro" id="IPR009063">
    <property type="entry name" value="Ig/albumin-bd_sf"/>
</dbReference>
<reference evidence="2 3" key="1">
    <citation type="submission" date="2016-03" db="EMBL/GenBank/DDBJ databases">
        <title>Sequencing of Lactobacillus Species from Commercial Turkeys.</title>
        <authorList>
            <person name="Johnson T.J."/>
            <person name="Youmans B.P."/>
            <person name="Case K.A."/>
        </authorList>
    </citation>
    <scope>NUCLEOTIDE SEQUENCE [LARGE SCALE GENOMIC DNA]</scope>
    <source>
        <strain evidence="2 3">UMNLA1</strain>
    </source>
</reference>
<accession>A0A231PUS2</accession>
<proteinExistence type="predicted"/>
<evidence type="ECO:0000256" key="1">
    <source>
        <dbReference type="SAM" id="Coils"/>
    </source>
</evidence>
<keyword evidence="1" id="KW-0175">Coiled coil</keyword>
<feature type="coiled-coil region" evidence="1">
    <location>
        <begin position="235"/>
        <end position="262"/>
    </location>
</feature>
<dbReference type="Pfam" id="PF07554">
    <property type="entry name" value="FIVAR"/>
    <property type="match status" value="2"/>
</dbReference>
<gene>
    <name evidence="2" type="ORF">AYP69_08820</name>
</gene>
<dbReference type="Gene3D" id="1.20.120.1850">
    <property type="entry name" value="Ebh helix bundles repeating unit (S and A modules)"/>
    <property type="match status" value="2"/>
</dbReference>
<dbReference type="EMBL" id="LUGO01000072">
    <property type="protein sequence ID" value="OXS38483.1"/>
    <property type="molecule type" value="Genomic_DNA"/>
</dbReference>
<dbReference type="RefSeq" id="WP_094075294.1">
    <property type="nucleotide sequence ID" value="NZ_LUGO01000072.1"/>
</dbReference>
<sequence length="667" mass="74246">MDDVKPERPAMPTVDTTSLQLAVINSTNVLSQASYLNADPLKQAAYQSALKKAQLALTNSAITSEEVSEVSNELNVAKTALDGKVTDISDAQKVIEASEATKQTASYKNATLDKRKAYDQALANLEQQLQLGATNLTQAEVDKLIAKVDETKANLDGKPLSEAEQTRADAIRTFQDTYDYYENAIAMLPADSQYVAAAKQLLDFYGIKDLDNEPVTSIENKTRLLKYIDYYIAPVKEQMAGRQSLEEEISKLEDLVANKITITNEITRLNDLIAGAKKMLADPDQAINYADKAEQLSKAGNQAITAQAEAVQALNAYNQARAEALQQLMADQVKGKDTYIELITADGKYGTNPKKVVARAELMEKTLPFQGSEKTGAMFNPEYLQYETVDDYLQVGTDAYEKMMATVAKLEDQIRKEFEMGRGDKVALLNDPSKLIRTVPTDEDVEALKPFFNLADAFTARSLENINRMRFAVGLYPLQKAPINDKRKAMAFVHALAGYIAGQIAYSKDNTTNIKSSHVGTVAALLAPHAMTAGWNENVYPSSNMPLESTHLTPEYLADLDNRIVLEEGIRFYGDLYKDPDAFQNAGHFMNMLTYTMGYYYATPVIHDISKETGGFEKYKLSITELFYAQATEKYKEMLRHFDEWPQINPETDLNRTDFSNLKGPQN</sequence>
<dbReference type="SUPFAM" id="SSF46997">
    <property type="entry name" value="Bacterial immunoglobulin/albumin-binding domains"/>
    <property type="match status" value="2"/>
</dbReference>
<name>A0A231PUS2_9LACO</name>
<feature type="coiled-coil region" evidence="1">
    <location>
        <begin position="108"/>
        <end position="142"/>
    </location>
</feature>
<comment type="caution">
    <text evidence="2">The sequence shown here is derived from an EMBL/GenBank/DDBJ whole genome shotgun (WGS) entry which is preliminary data.</text>
</comment>
<organism evidence="2 3">
    <name type="scientific">Ligilactobacillus agilis</name>
    <dbReference type="NCBI Taxonomy" id="1601"/>
    <lineage>
        <taxon>Bacteria</taxon>
        <taxon>Bacillati</taxon>
        <taxon>Bacillota</taxon>
        <taxon>Bacilli</taxon>
        <taxon>Lactobacillales</taxon>
        <taxon>Lactobacillaceae</taxon>
        <taxon>Ligilactobacillus</taxon>
    </lineage>
</organism>
<dbReference type="AlphaFoldDB" id="A0A231PUS2"/>
<evidence type="ECO:0000313" key="2">
    <source>
        <dbReference type="EMBL" id="OXS38483.1"/>
    </source>
</evidence>